<dbReference type="SUPFAM" id="SSF52540">
    <property type="entry name" value="P-loop containing nucleoside triphosphate hydrolases"/>
    <property type="match status" value="1"/>
</dbReference>
<name>A0A7J7MS14_9MAGN</name>
<dbReference type="GO" id="GO:0007165">
    <property type="term" value="P:signal transduction"/>
    <property type="evidence" value="ECO:0007669"/>
    <property type="project" value="InterPro"/>
</dbReference>
<gene>
    <name evidence="3" type="ORF">GIB67_037274</name>
</gene>
<sequence>MDLRQESSKFGTLSTTISRNLSSSSSIFFSANQTPFFSPRSPTCQGSEVSKSDIPNSFSSSLPSIKPRAAIQKPEQLSSVELISANDSPPLVVCTSSSFQKSSFRDGISSSIGQSGHREKHIKLGRGHGKFSFPRSSATFSSHRPRSCDVYIGFHGSKPLLLRFANWLRAELEVQGISCFATDRARCRNSRSHDVVAKAMKASTFGVVILTKKSFGNPYAIEELINFLGKKNLIPIFFDLSPGDCLSRDIIERRGELWEKNGGELWMSYGGLEKEWKDAVNGLSRVDEMKLEAYDGNWRDCILQSVVLLATKLGRRSVVERLNMWRGRVEKEEFPFPRDENFVGRKKELSELELILFGNVSGDAEREYFEIKTRHRRKNLVIKERKKDRQTDSSSNKGKEPVIWTESEKEIEMQRVGQPSRTKSGARYKRRKRSTQVLYGKGVACVSGNSGIGKTELLLEFAYKFSQRYKMVLWVGGETRFIRQNYMNLWPFLEVDVGIENPCTEKGKTKSFEEQEEAAISRVRKELMRDIPFLVIIDNVESEKDWWDKKTIMDILPRFGGETHFIISTCLPRVMNLEPLQLSHLSGAESMLLMKGIKEFPITEIDALRIIEEKLGRLTLGLGIVGAILSELPINPTKLLDTLNRMPVRDFVWSSKESPALREHAFLTQLLEVCFSIFDHADGPRSLATRMVQVGGWFAPTAIPVPLLALAANKIPETHQGTQLWKTCFHALTCGFTSQAKRSEAEASSMLVRFGIARSSFKEDYIHFHEIIKIYARKRAVVWGSQAMIQALNSKGTVSQHFDHLWAACFLIFRFGTNPALVELKVPELLVFVKRLILPLAIHTFITFSRCNSSIELLRLCTDALEAAEETLVSRVEKWLDKPFCWRSAQSGAQLNPFLWQELATLRANVIETRAKLMLRGGQYDIADNLVRKTVFIRTSICGEDHPDTISAREMLTKITRLIANNGGS</sequence>
<evidence type="ECO:0000259" key="2">
    <source>
        <dbReference type="PROSITE" id="PS50104"/>
    </source>
</evidence>
<evidence type="ECO:0000313" key="4">
    <source>
        <dbReference type="Proteomes" id="UP000541444"/>
    </source>
</evidence>
<reference evidence="3 4" key="1">
    <citation type="journal article" date="2020" name="IScience">
        <title>Genome Sequencing of the Endangered Kingdonia uniflora (Circaeasteraceae, Ranunculales) Reveals Potential Mechanisms of Evolutionary Specialization.</title>
        <authorList>
            <person name="Sun Y."/>
            <person name="Deng T."/>
            <person name="Zhang A."/>
            <person name="Moore M.J."/>
            <person name="Landis J.B."/>
            <person name="Lin N."/>
            <person name="Zhang H."/>
            <person name="Zhang X."/>
            <person name="Huang J."/>
            <person name="Zhang X."/>
            <person name="Sun H."/>
            <person name="Wang H."/>
        </authorList>
    </citation>
    <scope>NUCLEOTIDE SEQUENCE [LARGE SCALE GENOMIC DNA]</scope>
    <source>
        <strain evidence="3">TB1705</strain>
        <tissue evidence="3">Leaf</tissue>
    </source>
</reference>
<protein>
    <recommendedName>
        <fullName evidence="2">TIR domain-containing protein</fullName>
    </recommendedName>
</protein>
<dbReference type="GO" id="GO:0000725">
    <property type="term" value="P:recombinational repair"/>
    <property type="evidence" value="ECO:0007669"/>
    <property type="project" value="TreeGrafter"/>
</dbReference>
<feature type="domain" description="TIR" evidence="2">
    <location>
        <begin position="146"/>
        <end position="265"/>
    </location>
</feature>
<feature type="region of interest" description="Disordered" evidence="1">
    <location>
        <begin position="382"/>
        <end position="401"/>
    </location>
</feature>
<comment type="caution">
    <text evidence="3">The sequence shown here is derived from an EMBL/GenBank/DDBJ whole genome shotgun (WGS) entry which is preliminary data.</text>
</comment>
<dbReference type="InterPro" id="IPR000157">
    <property type="entry name" value="TIR_dom"/>
</dbReference>
<feature type="region of interest" description="Disordered" evidence="1">
    <location>
        <begin position="40"/>
        <end position="60"/>
    </location>
</feature>
<dbReference type="PANTHER" id="PTHR32472">
    <property type="entry name" value="DNA REPAIR PROTEIN RADA"/>
    <property type="match status" value="1"/>
</dbReference>
<dbReference type="Pfam" id="PF25895">
    <property type="entry name" value="WHD_plant_disease"/>
    <property type="match status" value="1"/>
</dbReference>
<dbReference type="AlphaFoldDB" id="A0A7J7MS14"/>
<evidence type="ECO:0000256" key="1">
    <source>
        <dbReference type="SAM" id="MobiDB-lite"/>
    </source>
</evidence>
<evidence type="ECO:0000313" key="3">
    <source>
        <dbReference type="EMBL" id="KAF6157701.1"/>
    </source>
</evidence>
<dbReference type="SUPFAM" id="SSF52200">
    <property type="entry name" value="Toll/Interleukin receptor TIR domain"/>
    <property type="match status" value="1"/>
</dbReference>
<dbReference type="PANTHER" id="PTHR32472:SF11">
    <property type="entry name" value="DISEASE RESISTANCE PROTEIN (TIR-NBS CLASS)"/>
    <property type="match status" value="1"/>
</dbReference>
<dbReference type="Proteomes" id="UP000541444">
    <property type="component" value="Unassembled WGS sequence"/>
</dbReference>
<dbReference type="OrthoDB" id="626167at2759"/>
<dbReference type="InterPro" id="IPR027417">
    <property type="entry name" value="P-loop_NTPase"/>
</dbReference>
<dbReference type="InterPro" id="IPR035897">
    <property type="entry name" value="Toll_tir_struct_dom_sf"/>
</dbReference>
<dbReference type="Gene3D" id="3.40.50.10140">
    <property type="entry name" value="Toll/interleukin-1 receptor homology (TIR) domain"/>
    <property type="match status" value="1"/>
</dbReference>
<accession>A0A7J7MS14</accession>
<dbReference type="Pfam" id="PF13676">
    <property type="entry name" value="TIR_2"/>
    <property type="match status" value="1"/>
</dbReference>
<dbReference type="Gene3D" id="3.40.50.300">
    <property type="entry name" value="P-loop containing nucleotide triphosphate hydrolases"/>
    <property type="match status" value="1"/>
</dbReference>
<feature type="compositionally biased region" description="Basic and acidic residues" evidence="1">
    <location>
        <begin position="382"/>
        <end position="391"/>
    </location>
</feature>
<proteinExistence type="predicted"/>
<keyword evidence="4" id="KW-1185">Reference proteome</keyword>
<dbReference type="PROSITE" id="PS50104">
    <property type="entry name" value="TIR"/>
    <property type="match status" value="1"/>
</dbReference>
<organism evidence="3 4">
    <name type="scientific">Kingdonia uniflora</name>
    <dbReference type="NCBI Taxonomy" id="39325"/>
    <lineage>
        <taxon>Eukaryota</taxon>
        <taxon>Viridiplantae</taxon>
        <taxon>Streptophyta</taxon>
        <taxon>Embryophyta</taxon>
        <taxon>Tracheophyta</taxon>
        <taxon>Spermatophyta</taxon>
        <taxon>Magnoliopsida</taxon>
        <taxon>Ranunculales</taxon>
        <taxon>Circaeasteraceae</taxon>
        <taxon>Kingdonia</taxon>
    </lineage>
</organism>
<dbReference type="EMBL" id="JACGCM010001272">
    <property type="protein sequence ID" value="KAF6157701.1"/>
    <property type="molecule type" value="Genomic_DNA"/>
</dbReference>
<dbReference type="InterPro" id="IPR058874">
    <property type="entry name" value="WHD_plant"/>
</dbReference>